<dbReference type="InterPro" id="IPR011054">
    <property type="entry name" value="Rudment_hybrid_motif"/>
</dbReference>
<evidence type="ECO:0000256" key="11">
    <source>
        <dbReference type="ARBA" id="ARBA00042864"/>
    </source>
</evidence>
<evidence type="ECO:0000313" key="15">
    <source>
        <dbReference type="EMBL" id="MBM6744949.1"/>
    </source>
</evidence>
<comment type="cofactor">
    <cofactor evidence="1">
        <name>Mn(2+)</name>
        <dbReference type="ChEBI" id="CHEBI:29035"/>
    </cofactor>
</comment>
<evidence type="ECO:0000256" key="6">
    <source>
        <dbReference type="ARBA" id="ARBA00022741"/>
    </source>
</evidence>
<dbReference type="Gene3D" id="3.30.470.20">
    <property type="entry name" value="ATP-grasp fold, B domain"/>
    <property type="match status" value="1"/>
</dbReference>
<evidence type="ECO:0000256" key="9">
    <source>
        <dbReference type="ARBA" id="ARBA00038345"/>
    </source>
</evidence>
<dbReference type="PANTHER" id="PTHR43472:SF1">
    <property type="entry name" value="PHOSPHORIBOSYLAMINE--GLYCINE LIGASE, CHLOROPLASTIC"/>
    <property type="match status" value="1"/>
</dbReference>
<keyword evidence="8 13" id="KW-0067">ATP-binding</keyword>
<dbReference type="InterPro" id="IPR037123">
    <property type="entry name" value="PRibGlycinamide_synth_C_sf"/>
</dbReference>
<dbReference type="SMART" id="SM01209">
    <property type="entry name" value="GARS_A"/>
    <property type="match status" value="1"/>
</dbReference>
<protein>
    <recommendedName>
        <fullName evidence="4 12">Phosphoribosylamine--glycine ligase</fullName>
        <ecNumber evidence="4 12">6.3.4.13</ecNumber>
    </recommendedName>
    <alternativeName>
        <fullName evidence="12">GARS</fullName>
    </alternativeName>
    <alternativeName>
        <fullName evidence="10 12">Glycinamide ribonucleotide synthetase</fullName>
    </alternativeName>
    <alternativeName>
        <fullName evidence="11 12">Phosphoribosylglycinamide synthetase</fullName>
    </alternativeName>
</protein>
<dbReference type="InterPro" id="IPR020561">
    <property type="entry name" value="PRibGlycinamid_synth_ATP-grasp"/>
</dbReference>
<comment type="similarity">
    <text evidence="9 12">Belongs to the GARS family.</text>
</comment>
<feature type="domain" description="ATP-grasp" evidence="14">
    <location>
        <begin position="107"/>
        <end position="313"/>
    </location>
</feature>
<dbReference type="SMART" id="SM01210">
    <property type="entry name" value="GARS_C"/>
    <property type="match status" value="1"/>
</dbReference>
<dbReference type="Proteomes" id="UP000775686">
    <property type="component" value="Unassembled WGS sequence"/>
</dbReference>
<dbReference type="InterPro" id="IPR020560">
    <property type="entry name" value="PRibGlycinamide_synth_C-dom"/>
</dbReference>
<dbReference type="InterPro" id="IPR011761">
    <property type="entry name" value="ATP-grasp"/>
</dbReference>
<dbReference type="PROSITE" id="PS50975">
    <property type="entry name" value="ATP_GRASP"/>
    <property type="match status" value="1"/>
</dbReference>
<proteinExistence type="inferred from homology"/>
<evidence type="ECO:0000256" key="8">
    <source>
        <dbReference type="ARBA" id="ARBA00022840"/>
    </source>
</evidence>
<keyword evidence="6 13" id="KW-0547">Nucleotide-binding</keyword>
<dbReference type="Pfam" id="PF01071">
    <property type="entry name" value="GARS_A"/>
    <property type="match status" value="1"/>
</dbReference>
<evidence type="ECO:0000256" key="3">
    <source>
        <dbReference type="ARBA" id="ARBA00005174"/>
    </source>
</evidence>
<gene>
    <name evidence="12 15" type="primary">purD</name>
    <name evidence="15" type="ORF">H6A32_11645</name>
</gene>
<evidence type="ECO:0000256" key="12">
    <source>
        <dbReference type="HAMAP-Rule" id="MF_00138"/>
    </source>
</evidence>
<evidence type="ECO:0000259" key="14">
    <source>
        <dbReference type="PROSITE" id="PS50975"/>
    </source>
</evidence>
<dbReference type="Pfam" id="PF02843">
    <property type="entry name" value="GARS_C"/>
    <property type="match status" value="1"/>
</dbReference>
<evidence type="ECO:0000256" key="2">
    <source>
        <dbReference type="ARBA" id="ARBA00001946"/>
    </source>
</evidence>
<evidence type="ECO:0000256" key="4">
    <source>
        <dbReference type="ARBA" id="ARBA00013255"/>
    </source>
</evidence>
<dbReference type="InterPro" id="IPR020562">
    <property type="entry name" value="PRibGlycinamide_synth_N"/>
</dbReference>
<dbReference type="InterPro" id="IPR016185">
    <property type="entry name" value="PreATP-grasp_dom_sf"/>
</dbReference>
<dbReference type="InterPro" id="IPR013815">
    <property type="entry name" value="ATP_grasp_subdomain_1"/>
</dbReference>
<evidence type="ECO:0000256" key="5">
    <source>
        <dbReference type="ARBA" id="ARBA00022598"/>
    </source>
</evidence>
<comment type="pathway">
    <text evidence="3 12">Purine metabolism; IMP biosynthesis via de novo pathway; N(1)-(5-phospho-D-ribosyl)glycinamide from 5-phospho-alpha-D-ribose 1-diphosphate: step 2/2.</text>
</comment>
<keyword evidence="16" id="KW-1185">Reference proteome</keyword>
<evidence type="ECO:0000313" key="16">
    <source>
        <dbReference type="Proteomes" id="UP000775686"/>
    </source>
</evidence>
<dbReference type="Gene3D" id="3.30.1490.20">
    <property type="entry name" value="ATP-grasp fold, A domain"/>
    <property type="match status" value="1"/>
</dbReference>
<dbReference type="InterPro" id="IPR020559">
    <property type="entry name" value="PRibGlycinamide_synth_CS"/>
</dbReference>
<dbReference type="EC" id="6.3.4.13" evidence="4 12"/>
<comment type="caution">
    <text evidence="15">The sequence shown here is derived from an EMBL/GenBank/DDBJ whole genome shotgun (WGS) entry which is preliminary data.</text>
</comment>
<dbReference type="PANTHER" id="PTHR43472">
    <property type="entry name" value="PHOSPHORIBOSYLAMINE--GLYCINE LIGASE"/>
    <property type="match status" value="1"/>
</dbReference>
<dbReference type="PROSITE" id="PS00184">
    <property type="entry name" value="GARS"/>
    <property type="match status" value="1"/>
</dbReference>
<dbReference type="Gene3D" id="3.40.50.20">
    <property type="match status" value="1"/>
</dbReference>
<keyword evidence="7 12" id="KW-0658">Purine biosynthesis</keyword>
<keyword evidence="5 12" id="KW-0436">Ligase</keyword>
<name>A0ABS2EJ42_9FIRM</name>
<dbReference type="InterPro" id="IPR000115">
    <property type="entry name" value="PRibGlycinamide_synth"/>
</dbReference>
<organism evidence="15 16">
    <name type="scientific">Drancourtella massiliensis</name>
    <dbReference type="NCBI Taxonomy" id="1632013"/>
    <lineage>
        <taxon>Bacteria</taxon>
        <taxon>Bacillati</taxon>
        <taxon>Bacillota</taxon>
        <taxon>Clostridia</taxon>
        <taxon>Eubacteriales</taxon>
        <taxon>Oscillospiraceae</taxon>
        <taxon>Drancourtella</taxon>
    </lineage>
</organism>
<reference evidence="15 16" key="1">
    <citation type="journal article" date="2021" name="Sci. Rep.">
        <title>The distribution of antibiotic resistance genes in chicken gut microbiota commensals.</title>
        <authorList>
            <person name="Juricova H."/>
            <person name="Matiasovicova J."/>
            <person name="Kubasova T."/>
            <person name="Cejkova D."/>
            <person name="Rychlik I."/>
        </authorList>
    </citation>
    <scope>NUCLEOTIDE SEQUENCE [LARGE SCALE GENOMIC DNA]</scope>
    <source>
        <strain evidence="15 16">An770</strain>
    </source>
</reference>
<comment type="cofactor">
    <cofactor evidence="2">
        <name>Mg(2+)</name>
        <dbReference type="ChEBI" id="CHEBI:18420"/>
    </cofactor>
</comment>
<dbReference type="GO" id="GO:0004637">
    <property type="term" value="F:phosphoribosylamine-glycine ligase activity"/>
    <property type="evidence" value="ECO:0007669"/>
    <property type="project" value="UniProtKB-EC"/>
</dbReference>
<evidence type="ECO:0000256" key="10">
    <source>
        <dbReference type="ARBA" id="ARBA00042242"/>
    </source>
</evidence>
<dbReference type="SUPFAM" id="SSF56059">
    <property type="entry name" value="Glutathione synthetase ATP-binding domain-like"/>
    <property type="match status" value="1"/>
</dbReference>
<dbReference type="HAMAP" id="MF_00138">
    <property type="entry name" value="GARS"/>
    <property type="match status" value="1"/>
</dbReference>
<dbReference type="SUPFAM" id="SSF51246">
    <property type="entry name" value="Rudiment single hybrid motif"/>
    <property type="match status" value="1"/>
</dbReference>
<dbReference type="EMBL" id="JACJKH010000021">
    <property type="protein sequence ID" value="MBM6744949.1"/>
    <property type="molecule type" value="Genomic_DNA"/>
</dbReference>
<comment type="catalytic activity">
    <reaction evidence="12">
        <text>5-phospho-beta-D-ribosylamine + glycine + ATP = N(1)-(5-phospho-beta-D-ribosyl)glycinamide + ADP + phosphate + H(+)</text>
        <dbReference type="Rhea" id="RHEA:17453"/>
        <dbReference type="ChEBI" id="CHEBI:15378"/>
        <dbReference type="ChEBI" id="CHEBI:30616"/>
        <dbReference type="ChEBI" id="CHEBI:43474"/>
        <dbReference type="ChEBI" id="CHEBI:57305"/>
        <dbReference type="ChEBI" id="CHEBI:58681"/>
        <dbReference type="ChEBI" id="CHEBI:143788"/>
        <dbReference type="ChEBI" id="CHEBI:456216"/>
        <dbReference type="EC" id="6.3.4.13"/>
    </reaction>
</comment>
<evidence type="ECO:0000256" key="1">
    <source>
        <dbReference type="ARBA" id="ARBA00001936"/>
    </source>
</evidence>
<evidence type="ECO:0000256" key="7">
    <source>
        <dbReference type="ARBA" id="ARBA00022755"/>
    </source>
</evidence>
<dbReference type="NCBIfam" id="TIGR00877">
    <property type="entry name" value="purD"/>
    <property type="match status" value="1"/>
</dbReference>
<sequence length="424" mass="46268">MKVMIVGGGGREHAIAMSVAKSSKVEKIYCLPGNAGIEEVAECAPIGPMEFEKIRDFAKEKKIDLAVIGMDDPLVGGLTDVLEEAGIRTFGPRKNAAILEGSKAFSKDLMKKYNIPTAAYENFDNAEEAVSYLETAKYPIVLKADGLALGKGVLICNSFEEAKEGVKEIMLDKKFGASGNTMVVEEFMTGREVSVLSFVDGKTVKTMTSAQDHKRAKDGDEGLNTGGMGTFSPSPFYTEEIAAYCEQHIFQPTVDAMRAEGREFKGIIFFGLMLTEDGPKVLEYNTRFGDPEAQVVLPRMKTDIVDVMEACIDGTLDQVNLEFEDNAAVCVVLASDGYPVAYEKGIPITGFENFKDKEGYYCFHAGTKKNEKGEIVTNGGRVLGITAKGADLKEARKNAYEATEWISFANKYMRHDIGKAIDEA</sequence>
<dbReference type="Pfam" id="PF02844">
    <property type="entry name" value="GARS_N"/>
    <property type="match status" value="1"/>
</dbReference>
<evidence type="ECO:0000256" key="13">
    <source>
        <dbReference type="PROSITE-ProRule" id="PRU00409"/>
    </source>
</evidence>
<dbReference type="Gene3D" id="3.90.600.10">
    <property type="entry name" value="Phosphoribosylglycinamide synthetase, C-terminal domain"/>
    <property type="match status" value="1"/>
</dbReference>
<dbReference type="SUPFAM" id="SSF52440">
    <property type="entry name" value="PreATP-grasp domain"/>
    <property type="match status" value="1"/>
</dbReference>
<dbReference type="RefSeq" id="WP_204864412.1">
    <property type="nucleotide sequence ID" value="NZ_JACJKH010000021.1"/>
</dbReference>
<accession>A0ABS2EJ42</accession>